<gene>
    <name evidence="7" type="ORF">PPRIM_AZ9-3.1.T0380023</name>
</gene>
<comment type="subcellular location">
    <subcellularLocation>
        <location evidence="1">Nucleus envelope</location>
    </subcellularLocation>
</comment>
<evidence type="ECO:0000256" key="6">
    <source>
        <dbReference type="PROSITE-ProRule" id="PRU00221"/>
    </source>
</evidence>
<organism evidence="7 8">
    <name type="scientific">Paramecium primaurelia</name>
    <dbReference type="NCBI Taxonomy" id="5886"/>
    <lineage>
        <taxon>Eukaryota</taxon>
        <taxon>Sar</taxon>
        <taxon>Alveolata</taxon>
        <taxon>Ciliophora</taxon>
        <taxon>Intramacronucleata</taxon>
        <taxon>Oligohymenophorea</taxon>
        <taxon>Peniculida</taxon>
        <taxon>Parameciidae</taxon>
        <taxon>Paramecium</taxon>
    </lineage>
</organism>
<comment type="caution">
    <text evidence="7">The sequence shown here is derived from an EMBL/GenBank/DDBJ whole genome shotgun (WGS) entry which is preliminary data.</text>
</comment>
<dbReference type="InterPro" id="IPR037363">
    <property type="entry name" value="Sec13/Seh1_fam"/>
</dbReference>
<evidence type="ECO:0000256" key="2">
    <source>
        <dbReference type="ARBA" id="ARBA00022448"/>
    </source>
</evidence>
<dbReference type="GO" id="GO:0035859">
    <property type="term" value="C:Seh1-associated complex"/>
    <property type="evidence" value="ECO:0007669"/>
    <property type="project" value="TreeGrafter"/>
</dbReference>
<evidence type="ECO:0000313" key="8">
    <source>
        <dbReference type="Proteomes" id="UP000688137"/>
    </source>
</evidence>
<dbReference type="GO" id="GO:0005198">
    <property type="term" value="F:structural molecule activity"/>
    <property type="evidence" value="ECO:0007669"/>
    <property type="project" value="InterPro"/>
</dbReference>
<keyword evidence="4" id="KW-0677">Repeat</keyword>
<dbReference type="Pfam" id="PF00400">
    <property type="entry name" value="WD40"/>
    <property type="match status" value="2"/>
</dbReference>
<proteinExistence type="predicted"/>
<evidence type="ECO:0000256" key="4">
    <source>
        <dbReference type="ARBA" id="ARBA00022737"/>
    </source>
</evidence>
<keyword evidence="5" id="KW-0539">Nucleus</keyword>
<evidence type="ECO:0000256" key="5">
    <source>
        <dbReference type="ARBA" id="ARBA00023242"/>
    </source>
</evidence>
<keyword evidence="2" id="KW-0813">Transport</keyword>
<keyword evidence="3 6" id="KW-0853">WD repeat</keyword>
<evidence type="ECO:0000256" key="3">
    <source>
        <dbReference type="ARBA" id="ARBA00022574"/>
    </source>
</evidence>
<evidence type="ECO:0000313" key="7">
    <source>
        <dbReference type="EMBL" id="CAD8065685.1"/>
    </source>
</evidence>
<dbReference type="OMA" id="NAPTRRW"/>
<dbReference type="EMBL" id="CAJJDM010000037">
    <property type="protein sequence ID" value="CAD8065685.1"/>
    <property type="molecule type" value="Genomic_DNA"/>
</dbReference>
<dbReference type="PANTHER" id="PTHR11024">
    <property type="entry name" value="NUCLEAR PORE COMPLEX PROTEIN SEC13 / SEH1 FAMILY MEMBER"/>
    <property type="match status" value="1"/>
</dbReference>
<reference evidence="7" key="1">
    <citation type="submission" date="2021-01" db="EMBL/GenBank/DDBJ databases">
        <authorList>
            <consortium name="Genoscope - CEA"/>
            <person name="William W."/>
        </authorList>
    </citation>
    <scope>NUCLEOTIDE SEQUENCE</scope>
</reference>
<dbReference type="SMART" id="SM00320">
    <property type="entry name" value="WD40"/>
    <property type="match status" value="4"/>
</dbReference>
<evidence type="ECO:0000256" key="1">
    <source>
        <dbReference type="ARBA" id="ARBA00004259"/>
    </source>
</evidence>
<dbReference type="InterPro" id="IPR001680">
    <property type="entry name" value="WD40_rpt"/>
</dbReference>
<dbReference type="GO" id="GO:0031080">
    <property type="term" value="C:nuclear pore outer ring"/>
    <property type="evidence" value="ECO:0007669"/>
    <property type="project" value="TreeGrafter"/>
</dbReference>
<name>A0A8S1LHI7_PARPR</name>
<dbReference type="PROSITE" id="PS50294">
    <property type="entry name" value="WD_REPEATS_REGION"/>
    <property type="match status" value="1"/>
</dbReference>
<dbReference type="AlphaFoldDB" id="A0A8S1LHI7"/>
<dbReference type="Proteomes" id="UP000688137">
    <property type="component" value="Unassembled WGS sequence"/>
</dbReference>
<sequence length="355" mass="41070">MLIETSHQDIIHDIAFNFDGNRFATASSDQTMRVYNKVNGKWEKSAECKCHDGPIWKIRWADPKFGSLIATCSQDKGVCVWEEKKYLQESPSGQKQIIIQWKQRILILESKEAVADIQFGSKSNGLLLAIAYVDGKLQIHRVYEQNQFIKEGEDIQIMVYGLRAISWNHAPLEREMLVAAGNAEQQKYLSKIKMDHFNGVKTMAIWMLEYENQKFGMKKIYEFDEEKTINDVQWANQHGKSFHLIASASAEGVKIWQIKIVYETQVEKMKVFNINRETKPNYHAYRLSWNILANLLAVSCESKKMDENQAFITSREVRIYQNQNGSWVAKGIIQEANFIRDSMYLQNFTSSGLIS</sequence>
<keyword evidence="8" id="KW-1185">Reference proteome</keyword>
<accession>A0A8S1LHI7</accession>
<dbReference type="PANTHER" id="PTHR11024:SF3">
    <property type="entry name" value="NUCLEOPORIN SEH1"/>
    <property type="match status" value="1"/>
</dbReference>
<dbReference type="PROSITE" id="PS50082">
    <property type="entry name" value="WD_REPEATS_2"/>
    <property type="match status" value="1"/>
</dbReference>
<protein>
    <submittedName>
        <fullName evidence="7">Uncharacterized protein</fullName>
    </submittedName>
</protein>
<feature type="repeat" description="WD" evidence="6">
    <location>
        <begin position="4"/>
        <end position="36"/>
    </location>
</feature>
<dbReference type="GO" id="GO:0034198">
    <property type="term" value="P:cellular response to amino acid starvation"/>
    <property type="evidence" value="ECO:0007669"/>
    <property type="project" value="TreeGrafter"/>
</dbReference>
<dbReference type="GO" id="GO:1904263">
    <property type="term" value="P:positive regulation of TORC1 signaling"/>
    <property type="evidence" value="ECO:0007669"/>
    <property type="project" value="TreeGrafter"/>
</dbReference>